<gene>
    <name evidence="12" type="ORF">M409DRAFT_68778</name>
</gene>
<feature type="compositionally biased region" description="Basic residues" evidence="9">
    <location>
        <begin position="1"/>
        <end position="11"/>
    </location>
</feature>
<dbReference type="GO" id="GO:0003723">
    <property type="term" value="F:RNA binding"/>
    <property type="evidence" value="ECO:0007669"/>
    <property type="project" value="UniProtKB-KW"/>
</dbReference>
<keyword evidence="7" id="KW-0943">RNA-mediated gene silencing</keyword>
<comment type="similarity">
    <text evidence="1">Belongs to the RdRP family.</text>
</comment>
<evidence type="ECO:0000256" key="8">
    <source>
        <dbReference type="ARBA" id="ARBA00048744"/>
    </source>
</evidence>
<keyword evidence="13" id="KW-1185">Reference proteome</keyword>
<name>A0A6A6C7V2_ZASCE</name>
<evidence type="ECO:0000256" key="2">
    <source>
        <dbReference type="ARBA" id="ARBA00012494"/>
    </source>
</evidence>
<dbReference type="OrthoDB" id="6513042at2759"/>
<accession>A0A6A6C7V2</accession>
<sequence length="1547" mass="174305">MTDHRAARRQHKDMAFQQLLQRSPPHATGGMPRNDTPSLPPATRATTPPHQTADMDQSNTPTPPSSSPSPRLDSAFATPPHLKTPTERRAYTSPFQAANNNYRLNSSPTAGIRRQTVNGSARPRAERKLASAIPPFNTFQNGKTRGIDSSSSSSGENRPFGPPRRPRMQGNGNYHGPRNSRINMPLNQQLAKNALELKIWAVGFPAYCTALDVYNAFSCLGSISRIEVKNLHSFGKGANITFRPAPPDTSWVGMKFKYPDAASNIRWIETKDETPPPYMHTSQTTGKKLPDRIQIPVNDIDFGVMESESTMLGMHSLQSTARIQASLMMDLSCKALFLTFPVRMASKTQEIHECEFRMRLIPAQIRDGRMTTEEDSSISLYFTCETPPVVHRKTLKPQQTFKDKDAQWDDRALWFRQTLIELNPSIAKSSVKLREKECIVDLGRWLTYRLNISQETFQSPGCKDLWQALADHNVKIAMDEDTNFNAGHVEDFWEWLDTPAPQVVEAEDNPILADMYQMAGDTVHLPFSVRYQLEVCLSLGFLHECNMTKGFLNKLASLDPARGVKILEKVADDKKRYFKPDDIFRLQNRVSIVEKKRPGYCTKIPSAVVTPTTIYFATPVLETSNRVVRQFQHFEDRFLRVKFTDERHKGRLFPQDDRNEDELFTRVLRTMNKGILIGDRHYEFLAFGSSQFREHGAYFFASTSSLTAEMIRLWMGNFTNIKVVAKYCARLGQCFSTTRAIPHSVTIEKIDDIERNGFCFTDGAGKVSPFLARIIAHQFGLKNSEHDHPSAFQFRMGGCKGILEEDPSLKGKTIQIRPSQEKFPAEFQGLEICRISQYSTAYLNQQIILVLSALGVPDDVFVKKLRGMLSEFEEAMVNEQKTLDLLQKNIDYNQMTIALAGMICDGFMEAQEPFMMSCLRLWKSWTLKYLKEKARICVEQGAFVLAGPDETGTLKGDFKAKIALDETDGDELSGDDELPEIFLQIPDPEQPGKHKVIEDVCIIARNPSLHPGDIRKVRAVDAPALRHMKDVLIMPITGNRDLANMCSGGDLDGDDFMVIWDKELFPKEDSHPPMDYTAPEPTLSDGPVTTTDIAKFFVQHIRSDNLARIATAHRYWADQLDDGIKDPKCLELANLHSRAVDYAKTGVPAEIPPELRVKKWPHWAERKNVGRAKIYQSKNVLGKLFDEVKSEPFRAAWDLAPDKRILNACEPTDQMLQDAREVKAAYDESLRRIMTQYGIRTEHEVFTTFVLEHHQDINDYKLAETMGEAAEALCQQHRDLCYEKAGTDSKSKDWEKLKPFIVAMYKVTAEEIAHAYAQTKETVTIGGCQVPRRPLDFAHMPLMSFPWIFRRELGQIATRGGNKTKLEPAPRPSMPKKAAAARKQIFDLLGDEFAPEPLPEVNTSDDAVRQGNRPSTIDLTSTITPLPTAPKPKPKPSPEAWPDSIRDEHLEQATAASVEAENEVMRKARLYQKAGLPSDSFSGRSAASQVGHLSIAERGENVKGKGEGEGGEEDQDENEWEGEEVKIEFDEEPSRLDQLASLVGTGS</sequence>
<feature type="compositionally biased region" description="Polar residues" evidence="9">
    <location>
        <begin position="93"/>
        <end position="119"/>
    </location>
</feature>
<evidence type="ECO:0000313" key="13">
    <source>
        <dbReference type="Proteomes" id="UP000799537"/>
    </source>
</evidence>
<organism evidence="12 13">
    <name type="scientific">Zasmidium cellare ATCC 36951</name>
    <dbReference type="NCBI Taxonomy" id="1080233"/>
    <lineage>
        <taxon>Eukaryota</taxon>
        <taxon>Fungi</taxon>
        <taxon>Dikarya</taxon>
        <taxon>Ascomycota</taxon>
        <taxon>Pezizomycotina</taxon>
        <taxon>Dothideomycetes</taxon>
        <taxon>Dothideomycetidae</taxon>
        <taxon>Mycosphaerellales</taxon>
        <taxon>Mycosphaerellaceae</taxon>
        <taxon>Zasmidium</taxon>
    </lineage>
</organism>
<feature type="compositionally biased region" description="Polar residues" evidence="9">
    <location>
        <begin position="44"/>
        <end position="57"/>
    </location>
</feature>
<evidence type="ECO:0000256" key="6">
    <source>
        <dbReference type="ARBA" id="ARBA00022884"/>
    </source>
</evidence>
<dbReference type="GO" id="GO:0030422">
    <property type="term" value="P:siRNA processing"/>
    <property type="evidence" value="ECO:0007669"/>
    <property type="project" value="TreeGrafter"/>
</dbReference>
<dbReference type="EC" id="2.7.7.48" evidence="2"/>
<dbReference type="GO" id="GO:0031380">
    <property type="term" value="C:nuclear RNA-directed RNA polymerase complex"/>
    <property type="evidence" value="ECO:0007669"/>
    <property type="project" value="TreeGrafter"/>
</dbReference>
<reference evidence="12" key="1">
    <citation type="journal article" date="2020" name="Stud. Mycol.">
        <title>101 Dothideomycetes genomes: a test case for predicting lifestyles and emergence of pathogens.</title>
        <authorList>
            <person name="Haridas S."/>
            <person name="Albert R."/>
            <person name="Binder M."/>
            <person name="Bloem J."/>
            <person name="Labutti K."/>
            <person name="Salamov A."/>
            <person name="Andreopoulos B."/>
            <person name="Baker S."/>
            <person name="Barry K."/>
            <person name="Bills G."/>
            <person name="Bluhm B."/>
            <person name="Cannon C."/>
            <person name="Castanera R."/>
            <person name="Culley D."/>
            <person name="Daum C."/>
            <person name="Ezra D."/>
            <person name="Gonzalez J."/>
            <person name="Henrissat B."/>
            <person name="Kuo A."/>
            <person name="Liang C."/>
            <person name="Lipzen A."/>
            <person name="Lutzoni F."/>
            <person name="Magnuson J."/>
            <person name="Mondo S."/>
            <person name="Nolan M."/>
            <person name="Ohm R."/>
            <person name="Pangilinan J."/>
            <person name="Park H.-J."/>
            <person name="Ramirez L."/>
            <person name="Alfaro M."/>
            <person name="Sun H."/>
            <person name="Tritt A."/>
            <person name="Yoshinaga Y."/>
            <person name="Zwiers L.-H."/>
            <person name="Turgeon B."/>
            <person name="Goodwin S."/>
            <person name="Spatafora J."/>
            <person name="Crous P."/>
            <person name="Grigoriev I."/>
        </authorList>
    </citation>
    <scope>NUCLEOTIDE SEQUENCE</scope>
    <source>
        <strain evidence="12">ATCC 36951</strain>
    </source>
</reference>
<feature type="region of interest" description="Disordered" evidence="9">
    <location>
        <begin position="1360"/>
        <end position="1380"/>
    </location>
</feature>
<protein>
    <recommendedName>
        <fullName evidence="2">RNA-directed RNA polymerase</fullName>
        <ecNumber evidence="2">2.7.7.48</ecNumber>
    </recommendedName>
</protein>
<proteinExistence type="inferred from homology"/>
<dbReference type="PANTHER" id="PTHR23079:SF55">
    <property type="entry name" value="RNA-DIRECTED RNA POLYMERASE"/>
    <property type="match status" value="1"/>
</dbReference>
<feature type="compositionally biased region" description="Polar residues" evidence="9">
    <location>
        <begin position="1412"/>
        <end position="1421"/>
    </location>
</feature>
<feature type="domain" description="RDRP core" evidence="10">
    <location>
        <begin position="609"/>
        <end position="1188"/>
    </location>
</feature>
<feature type="compositionally biased region" description="Acidic residues" evidence="9">
    <location>
        <begin position="1509"/>
        <end position="1522"/>
    </location>
</feature>
<evidence type="ECO:0000259" key="10">
    <source>
        <dbReference type="Pfam" id="PF05183"/>
    </source>
</evidence>
<feature type="region of interest" description="Disordered" evidence="9">
    <location>
        <begin position="1475"/>
        <end position="1547"/>
    </location>
</feature>
<dbReference type="GO" id="GO:0003968">
    <property type="term" value="F:RNA-directed RNA polymerase activity"/>
    <property type="evidence" value="ECO:0007669"/>
    <property type="project" value="UniProtKB-KW"/>
</dbReference>
<dbReference type="InterPro" id="IPR058752">
    <property type="entry name" value="RDRP_C_head"/>
</dbReference>
<evidence type="ECO:0000256" key="1">
    <source>
        <dbReference type="ARBA" id="ARBA00005762"/>
    </source>
</evidence>
<dbReference type="Pfam" id="PF05183">
    <property type="entry name" value="RdRP"/>
    <property type="match status" value="1"/>
</dbReference>
<dbReference type="RefSeq" id="XP_033664073.1">
    <property type="nucleotide sequence ID" value="XM_033817987.1"/>
</dbReference>
<dbReference type="InterPro" id="IPR057596">
    <property type="entry name" value="RDRP_core"/>
</dbReference>
<keyword evidence="4" id="KW-0808">Transferase</keyword>
<evidence type="ECO:0000256" key="5">
    <source>
        <dbReference type="ARBA" id="ARBA00022695"/>
    </source>
</evidence>
<feature type="region of interest" description="Disordered" evidence="9">
    <location>
        <begin position="1394"/>
        <end position="1443"/>
    </location>
</feature>
<dbReference type="GeneID" id="54571259"/>
<feature type="compositionally biased region" description="Polar residues" evidence="9">
    <location>
        <begin position="1479"/>
        <end position="1488"/>
    </location>
</feature>
<evidence type="ECO:0000256" key="7">
    <source>
        <dbReference type="ARBA" id="ARBA00023158"/>
    </source>
</evidence>
<dbReference type="InterPro" id="IPR007855">
    <property type="entry name" value="RDRP"/>
</dbReference>
<feature type="compositionally biased region" description="Basic and acidic residues" evidence="9">
    <location>
        <begin position="1495"/>
        <end position="1508"/>
    </location>
</feature>
<evidence type="ECO:0000259" key="11">
    <source>
        <dbReference type="Pfam" id="PF26253"/>
    </source>
</evidence>
<evidence type="ECO:0000256" key="4">
    <source>
        <dbReference type="ARBA" id="ARBA00022679"/>
    </source>
</evidence>
<feature type="compositionally biased region" description="Basic and acidic residues" evidence="9">
    <location>
        <begin position="1523"/>
        <end position="1535"/>
    </location>
</feature>
<dbReference type="Proteomes" id="UP000799537">
    <property type="component" value="Unassembled WGS sequence"/>
</dbReference>
<feature type="region of interest" description="Disordered" evidence="9">
    <location>
        <begin position="1"/>
        <end position="179"/>
    </location>
</feature>
<keyword evidence="3" id="KW-0696">RNA-directed RNA polymerase</keyword>
<keyword evidence="6" id="KW-0694">RNA-binding</keyword>
<evidence type="ECO:0000313" key="12">
    <source>
        <dbReference type="EMBL" id="KAF2163184.1"/>
    </source>
</evidence>
<dbReference type="Pfam" id="PF26253">
    <property type="entry name" value="RdRP_head"/>
    <property type="match status" value="1"/>
</dbReference>
<dbReference type="PANTHER" id="PTHR23079">
    <property type="entry name" value="RNA-DEPENDENT RNA POLYMERASE"/>
    <property type="match status" value="1"/>
</dbReference>
<feature type="compositionally biased region" description="Pro residues" evidence="9">
    <location>
        <begin position="1427"/>
        <end position="1439"/>
    </location>
</feature>
<keyword evidence="5" id="KW-0548">Nucleotidyltransferase</keyword>
<evidence type="ECO:0000256" key="3">
    <source>
        <dbReference type="ARBA" id="ARBA00022484"/>
    </source>
</evidence>
<feature type="domain" description="RDRP C-terminal head" evidence="11">
    <location>
        <begin position="1211"/>
        <end position="1363"/>
    </location>
</feature>
<comment type="catalytic activity">
    <reaction evidence="8">
        <text>RNA(n) + a ribonucleoside 5'-triphosphate = RNA(n+1) + diphosphate</text>
        <dbReference type="Rhea" id="RHEA:21248"/>
        <dbReference type="Rhea" id="RHEA-COMP:14527"/>
        <dbReference type="Rhea" id="RHEA-COMP:17342"/>
        <dbReference type="ChEBI" id="CHEBI:33019"/>
        <dbReference type="ChEBI" id="CHEBI:61557"/>
        <dbReference type="ChEBI" id="CHEBI:140395"/>
        <dbReference type="EC" id="2.7.7.48"/>
    </reaction>
</comment>
<evidence type="ECO:0000256" key="9">
    <source>
        <dbReference type="SAM" id="MobiDB-lite"/>
    </source>
</evidence>
<dbReference type="EMBL" id="ML993610">
    <property type="protein sequence ID" value="KAF2163184.1"/>
    <property type="molecule type" value="Genomic_DNA"/>
</dbReference>